<keyword evidence="2" id="KW-1185">Reference proteome</keyword>
<proteinExistence type="predicted"/>
<protein>
    <submittedName>
        <fullName evidence="1">Uncharacterized protein</fullName>
    </submittedName>
</protein>
<name>A0A5D0XUQ9_9MICC</name>
<dbReference type="OrthoDB" id="3373298at2"/>
<gene>
    <name evidence="1" type="ORF">FQ377_00765</name>
</gene>
<evidence type="ECO:0000313" key="1">
    <source>
        <dbReference type="EMBL" id="TYD00037.1"/>
    </source>
</evidence>
<sequence>MDLTSAVARLAARRPHVLVVEVPGWGPTRMTAERELRHRGWVQANSPAEADIMLTCGVAGREFSEIVDRVWDQLPGPRVRIGATDPDQVSGVLDESRRALLDGTVQRVDAEARTAVAGDVPHDPDHGDAGHGDMDHGDMGHEGMDHDGMDMPMPGGIGLAEGGTDRDGLDLDVLHVSLGPVLPHWPAGLVVRCSLQGDVVTGAAVEVLPAAGWGPDRARDGAGLMRGTVRLRSAQYCDQVAGLLALLDFERLSMRAIRLRDSVLDDAPIETVTAEVERLGERLRRSRVLRWSVQDLPGVLEGLMALLDGVRTALLGEIAADTAAPLRSPAAEAERLEQIPGLITGLDVAGARLVIASLGLDTAVVAPEGSDHG</sequence>
<evidence type="ECO:0000313" key="2">
    <source>
        <dbReference type="Proteomes" id="UP000323410"/>
    </source>
</evidence>
<comment type="caution">
    <text evidence="1">The sequence shown here is derived from an EMBL/GenBank/DDBJ whole genome shotgun (WGS) entry which is preliminary data.</text>
</comment>
<dbReference type="AlphaFoldDB" id="A0A5D0XUQ9"/>
<dbReference type="EMBL" id="VSLD01000001">
    <property type="protein sequence ID" value="TYD00037.1"/>
    <property type="molecule type" value="Genomic_DNA"/>
</dbReference>
<reference evidence="1 2" key="1">
    <citation type="submission" date="2019-08" db="EMBL/GenBank/DDBJ databases">
        <title>Genone of Arthrobacter echini P9.</title>
        <authorList>
            <person name="Bowman J.P."/>
        </authorList>
    </citation>
    <scope>NUCLEOTIDE SEQUENCE [LARGE SCALE GENOMIC DNA]</scope>
    <source>
        <strain evidence="1 2">P9</strain>
    </source>
</reference>
<organism evidence="1 2">
    <name type="scientific">Arthrobacter echini</name>
    <dbReference type="NCBI Taxonomy" id="1529066"/>
    <lineage>
        <taxon>Bacteria</taxon>
        <taxon>Bacillati</taxon>
        <taxon>Actinomycetota</taxon>
        <taxon>Actinomycetes</taxon>
        <taxon>Micrococcales</taxon>
        <taxon>Micrococcaceae</taxon>
        <taxon>Arthrobacter</taxon>
    </lineage>
</organism>
<dbReference type="Proteomes" id="UP000323410">
    <property type="component" value="Unassembled WGS sequence"/>
</dbReference>
<accession>A0A5D0XUQ9</accession>
<dbReference type="RefSeq" id="WP_148599344.1">
    <property type="nucleotide sequence ID" value="NZ_VSLD01000001.1"/>
</dbReference>
<dbReference type="SUPFAM" id="SSF56770">
    <property type="entry name" value="HydA/Nqo6-like"/>
    <property type="match status" value="1"/>
</dbReference>